<name>A0A0L0MYT8_TOLOC</name>
<dbReference type="GO" id="GO:0046872">
    <property type="term" value="F:metal ion binding"/>
    <property type="evidence" value="ECO:0007669"/>
    <property type="project" value="UniProtKB-KW"/>
</dbReference>
<organism evidence="4 5">
    <name type="scientific">Tolypocladium ophioglossoides (strain CBS 100239)</name>
    <name type="common">Snaketongue truffleclub</name>
    <name type="synonym">Elaphocordyceps ophioglossoides</name>
    <dbReference type="NCBI Taxonomy" id="1163406"/>
    <lineage>
        <taxon>Eukaryota</taxon>
        <taxon>Fungi</taxon>
        <taxon>Dikarya</taxon>
        <taxon>Ascomycota</taxon>
        <taxon>Pezizomycotina</taxon>
        <taxon>Sordariomycetes</taxon>
        <taxon>Hypocreomycetidae</taxon>
        <taxon>Hypocreales</taxon>
        <taxon>Ophiocordycipitaceae</taxon>
        <taxon>Tolypocladium</taxon>
    </lineage>
</organism>
<proteinExistence type="predicted"/>
<dbReference type="GO" id="GO:0004659">
    <property type="term" value="F:prenyltransferase activity"/>
    <property type="evidence" value="ECO:0007669"/>
    <property type="project" value="InterPro"/>
</dbReference>
<keyword evidence="5" id="KW-1185">Reference proteome</keyword>
<dbReference type="PANTHER" id="PTHR12001">
    <property type="entry name" value="GERANYLGERANYL PYROPHOSPHATE SYNTHASE"/>
    <property type="match status" value="1"/>
</dbReference>
<evidence type="ECO:0000313" key="4">
    <source>
        <dbReference type="EMBL" id="KND87002.1"/>
    </source>
</evidence>
<dbReference type="GO" id="GO:0046165">
    <property type="term" value="P:alcohol biosynthetic process"/>
    <property type="evidence" value="ECO:0007669"/>
    <property type="project" value="UniProtKB-ARBA"/>
</dbReference>
<dbReference type="AlphaFoldDB" id="A0A0L0MYT8"/>
<evidence type="ECO:0000256" key="3">
    <source>
        <dbReference type="ARBA" id="ARBA00022842"/>
    </source>
</evidence>
<evidence type="ECO:0000256" key="1">
    <source>
        <dbReference type="ARBA" id="ARBA00022679"/>
    </source>
</evidence>
<evidence type="ECO:0000313" key="5">
    <source>
        <dbReference type="Proteomes" id="UP000036947"/>
    </source>
</evidence>
<dbReference type="Gene3D" id="1.10.600.10">
    <property type="entry name" value="Farnesyl Diphosphate Synthase"/>
    <property type="match status" value="2"/>
</dbReference>
<keyword evidence="3" id="KW-0460">Magnesium</keyword>
<dbReference type="SUPFAM" id="SSF48576">
    <property type="entry name" value="Terpenoid synthases"/>
    <property type="match status" value="1"/>
</dbReference>
<dbReference type="InterPro" id="IPR008949">
    <property type="entry name" value="Isoprenoid_synthase_dom_sf"/>
</dbReference>
<dbReference type="STRING" id="1163406.A0A0L0MYT8"/>
<keyword evidence="1" id="KW-0808">Transferase</keyword>
<accession>A0A0L0MYT8</accession>
<dbReference type="InterPro" id="IPR000092">
    <property type="entry name" value="Polyprenyl_synt"/>
</dbReference>
<comment type="caution">
    <text evidence="4">The sequence shown here is derived from an EMBL/GenBank/DDBJ whole genome shotgun (WGS) entry which is preliminary data.</text>
</comment>
<dbReference type="PANTHER" id="PTHR12001:SF72">
    <property type="entry name" value="THIJ_PFPI FAMILY PROTEIN (AFU_ORTHOLOGUE AFUA_3G01210)-RELATED"/>
    <property type="match status" value="1"/>
</dbReference>
<dbReference type="Pfam" id="PF00348">
    <property type="entry name" value="polyprenyl_synt"/>
    <property type="match status" value="1"/>
</dbReference>
<dbReference type="GO" id="GO:0008299">
    <property type="term" value="P:isoprenoid biosynthetic process"/>
    <property type="evidence" value="ECO:0007669"/>
    <property type="project" value="InterPro"/>
</dbReference>
<dbReference type="GO" id="GO:0043386">
    <property type="term" value="P:mycotoxin biosynthetic process"/>
    <property type="evidence" value="ECO:0007669"/>
    <property type="project" value="UniProtKB-ARBA"/>
</dbReference>
<sequence length="186" mass="20965">MPATQTVFGLAQTINSASYNITRALDNVAKLGSLDCIKIALAELKNLHAGQSMDLYWTCNLVCPQIEMHLKSLDDKTGGLFRLLFRLMEVLSPSERRPNLLSLTILLVEQSIVLRNILSQRRVNGKSSPEHMRLILQLMERSGSLNYTIAALRKLQTEIDMEVKAFEIESGTQNSLLREMLCVLYV</sequence>
<keyword evidence="2" id="KW-0479">Metal-binding</keyword>
<protein>
    <submittedName>
        <fullName evidence="4">Ophiobolin F synthase</fullName>
    </submittedName>
</protein>
<reference evidence="4 5" key="1">
    <citation type="journal article" date="2015" name="BMC Genomics">
        <title>The genome of the truffle-parasite Tolypocladium ophioglossoides and the evolution of antifungal peptaibiotics.</title>
        <authorList>
            <person name="Quandt C.A."/>
            <person name="Bushley K.E."/>
            <person name="Spatafora J.W."/>
        </authorList>
    </citation>
    <scope>NUCLEOTIDE SEQUENCE [LARGE SCALE GENOMIC DNA]</scope>
    <source>
        <strain evidence="4 5">CBS 100239</strain>
    </source>
</reference>
<gene>
    <name evidence="4" type="ORF">TOPH_08359</name>
</gene>
<dbReference type="EMBL" id="LFRF01000044">
    <property type="protein sequence ID" value="KND87002.1"/>
    <property type="molecule type" value="Genomic_DNA"/>
</dbReference>
<evidence type="ECO:0000256" key="2">
    <source>
        <dbReference type="ARBA" id="ARBA00022723"/>
    </source>
</evidence>
<dbReference type="OrthoDB" id="4884398at2759"/>
<dbReference type="Proteomes" id="UP000036947">
    <property type="component" value="Unassembled WGS sequence"/>
</dbReference>